<dbReference type="EMBL" id="CP102290">
    <property type="protein sequence ID" value="UWP59885.1"/>
    <property type="molecule type" value="Genomic_DNA"/>
</dbReference>
<feature type="transmembrane region" description="Helical" evidence="1">
    <location>
        <begin position="319"/>
        <end position="338"/>
    </location>
</feature>
<keyword evidence="4" id="KW-1185">Reference proteome</keyword>
<evidence type="ECO:0000313" key="3">
    <source>
        <dbReference type="EMBL" id="UWP59885.1"/>
    </source>
</evidence>
<evidence type="ECO:0000256" key="2">
    <source>
        <dbReference type="SAM" id="SignalP"/>
    </source>
</evidence>
<sequence>MKKRKKRRRMLLIVMPGVWLMMMALLSVTCWASAAGSSDDQLTDSEEYEDELLDDMDTRQMQEIMDELLEDSSFSFLDAMKELLKGETPFSLEWFGEILKESLFSEFEQGRSVLGQVLLLAFAGAVLTSFVHIFDNEKMGDICFYLVYLLVFVLLLKAFGQLSDGLHTTLEGIVSFMQALAPSYYIAITAASGVTSATVFYQIILIVIFCVEYLLVNMMIPAIHIYVLLEFINLLTKEEMLSRISELLKSAILWAQKSMLTVIVGMQIIQSLVAPAVDSLKRSVLGKTVSVIPGVGNAVNAVTEIIFGSAVLIRNCFGVTALIVLIVCSIAPVIRLGFNALIYKFIGAVIQPICDSRLVGCFHAMGEGCGLLLKVLFTTQVMFLLTIVILANSLQ</sequence>
<keyword evidence="1" id="KW-1133">Transmembrane helix</keyword>
<accession>A0ABY5VJ16</accession>
<dbReference type="Proteomes" id="UP001060164">
    <property type="component" value="Chromosome"/>
</dbReference>
<reference evidence="3" key="1">
    <citation type="journal article" date="2022" name="Cell">
        <title>Design, construction, and in vivo augmentation of a complex gut microbiome.</title>
        <authorList>
            <person name="Cheng A.G."/>
            <person name="Ho P.Y."/>
            <person name="Aranda-Diaz A."/>
            <person name="Jain S."/>
            <person name="Yu F.B."/>
            <person name="Meng X."/>
            <person name="Wang M."/>
            <person name="Iakiviak M."/>
            <person name="Nagashima K."/>
            <person name="Zhao A."/>
            <person name="Murugkar P."/>
            <person name="Patil A."/>
            <person name="Atabakhsh K."/>
            <person name="Weakley A."/>
            <person name="Yan J."/>
            <person name="Brumbaugh A.R."/>
            <person name="Higginbottom S."/>
            <person name="Dimas A."/>
            <person name="Shiver A.L."/>
            <person name="Deutschbauer A."/>
            <person name="Neff N."/>
            <person name="Sonnenburg J.L."/>
            <person name="Huang K.C."/>
            <person name="Fischbach M.A."/>
        </authorList>
    </citation>
    <scope>NUCLEOTIDE SEQUENCE</scope>
    <source>
        <strain evidence="3">DSM 19829</strain>
    </source>
</reference>
<evidence type="ECO:0000313" key="4">
    <source>
        <dbReference type="Proteomes" id="UP001060164"/>
    </source>
</evidence>
<feature type="transmembrane region" description="Helical" evidence="1">
    <location>
        <begin position="113"/>
        <end position="135"/>
    </location>
</feature>
<feature type="transmembrane region" description="Helical" evidence="1">
    <location>
        <begin position="371"/>
        <end position="391"/>
    </location>
</feature>
<dbReference type="RefSeq" id="WP_028528067.1">
    <property type="nucleotide sequence ID" value="NZ_CABLBR010000007.1"/>
</dbReference>
<feature type="signal peptide" evidence="2">
    <location>
        <begin position="1"/>
        <end position="34"/>
    </location>
</feature>
<feature type="transmembrane region" description="Helical" evidence="1">
    <location>
        <begin position="214"/>
        <end position="234"/>
    </location>
</feature>
<feature type="chain" id="PRO_5046525874" evidence="2">
    <location>
        <begin position="35"/>
        <end position="395"/>
    </location>
</feature>
<organism evidence="3 4">
    <name type="scientific">Ruminococcus gauvreauii</name>
    <dbReference type="NCBI Taxonomy" id="438033"/>
    <lineage>
        <taxon>Bacteria</taxon>
        <taxon>Bacillati</taxon>
        <taxon>Bacillota</taxon>
        <taxon>Clostridia</taxon>
        <taxon>Eubacteriales</taxon>
        <taxon>Oscillospiraceae</taxon>
        <taxon>Ruminococcus</taxon>
    </lineage>
</organism>
<proteinExistence type="predicted"/>
<protein>
    <submittedName>
        <fullName evidence="3">Stage III sporulation protein AE</fullName>
    </submittedName>
</protein>
<feature type="transmembrane region" description="Helical" evidence="1">
    <location>
        <begin position="142"/>
        <end position="163"/>
    </location>
</feature>
<gene>
    <name evidence="3" type="ORF">NQ502_02135</name>
</gene>
<feature type="transmembrane region" description="Helical" evidence="1">
    <location>
        <begin position="183"/>
        <end position="207"/>
    </location>
</feature>
<keyword evidence="1" id="KW-0812">Transmembrane</keyword>
<name>A0ABY5VJ16_9FIRM</name>
<feature type="transmembrane region" description="Helical" evidence="1">
    <location>
        <begin position="289"/>
        <end position="313"/>
    </location>
</feature>
<dbReference type="InterPro" id="IPR014194">
    <property type="entry name" value="Spore_III_AE"/>
</dbReference>
<keyword evidence="1" id="KW-0472">Membrane</keyword>
<dbReference type="Pfam" id="PF09546">
    <property type="entry name" value="Spore_III_AE"/>
    <property type="match status" value="1"/>
</dbReference>
<keyword evidence="2" id="KW-0732">Signal</keyword>
<evidence type="ECO:0000256" key="1">
    <source>
        <dbReference type="SAM" id="Phobius"/>
    </source>
</evidence>